<feature type="transmembrane region" description="Helical" evidence="1">
    <location>
        <begin position="6"/>
        <end position="25"/>
    </location>
</feature>
<feature type="transmembrane region" description="Helical" evidence="1">
    <location>
        <begin position="37"/>
        <end position="54"/>
    </location>
</feature>
<reference evidence="2" key="1">
    <citation type="journal article" date="2014" name="Int. J. Syst. Evol. Microbiol.">
        <title>Complete genome sequence of Corynebacterium casei LMG S-19264T (=DSM 44701T), isolated from a smear-ripened cheese.</title>
        <authorList>
            <consortium name="US DOE Joint Genome Institute (JGI-PGF)"/>
            <person name="Walter F."/>
            <person name="Albersmeier A."/>
            <person name="Kalinowski J."/>
            <person name="Ruckert C."/>
        </authorList>
    </citation>
    <scope>NUCLEOTIDE SEQUENCE</scope>
    <source>
        <strain evidence="2">JCM 19596</strain>
    </source>
</reference>
<evidence type="ECO:0000256" key="1">
    <source>
        <dbReference type="SAM" id="Phobius"/>
    </source>
</evidence>
<keyword evidence="1" id="KW-1133">Transmembrane helix</keyword>
<feature type="transmembrane region" description="Helical" evidence="1">
    <location>
        <begin position="153"/>
        <end position="174"/>
    </location>
</feature>
<dbReference type="Proteomes" id="UP000607197">
    <property type="component" value="Unassembled WGS sequence"/>
</dbReference>
<evidence type="ECO:0000313" key="3">
    <source>
        <dbReference type="Proteomes" id="UP000607197"/>
    </source>
</evidence>
<organism evidence="2 3">
    <name type="scientific">Halocalculus aciditolerans</name>
    <dbReference type="NCBI Taxonomy" id="1383812"/>
    <lineage>
        <taxon>Archaea</taxon>
        <taxon>Methanobacteriati</taxon>
        <taxon>Methanobacteriota</taxon>
        <taxon>Stenosarchaea group</taxon>
        <taxon>Halobacteria</taxon>
        <taxon>Halobacteriales</taxon>
        <taxon>Halobacteriaceae</taxon>
        <taxon>Halocalculus</taxon>
    </lineage>
</organism>
<keyword evidence="3" id="KW-1185">Reference proteome</keyword>
<dbReference type="RefSeq" id="WP_188975839.1">
    <property type="nucleotide sequence ID" value="NZ_BMPG01000001.1"/>
</dbReference>
<dbReference type="OrthoDB" id="307354at2157"/>
<protein>
    <recommendedName>
        <fullName evidence="4">ZIP family metal transporter</fullName>
    </recommendedName>
</protein>
<comment type="caution">
    <text evidence="2">The sequence shown here is derived from an EMBL/GenBank/DDBJ whole genome shotgun (WGS) entry which is preliminary data.</text>
</comment>
<gene>
    <name evidence="2" type="ORF">GCM10009039_06750</name>
</gene>
<dbReference type="EMBL" id="BMPG01000001">
    <property type="protein sequence ID" value="GGL51150.1"/>
    <property type="molecule type" value="Genomic_DNA"/>
</dbReference>
<proteinExistence type="predicted"/>
<keyword evidence="1" id="KW-0812">Transmembrane</keyword>
<evidence type="ECO:0008006" key="4">
    <source>
        <dbReference type="Google" id="ProtNLM"/>
    </source>
</evidence>
<feature type="transmembrane region" description="Helical" evidence="1">
    <location>
        <begin position="183"/>
        <end position="202"/>
    </location>
</feature>
<evidence type="ECO:0000313" key="2">
    <source>
        <dbReference type="EMBL" id="GGL51150.1"/>
    </source>
</evidence>
<feature type="transmembrane region" description="Helical" evidence="1">
    <location>
        <begin position="92"/>
        <end position="114"/>
    </location>
</feature>
<accession>A0A830FFY4</accession>
<name>A0A830FFY4_9EURY</name>
<keyword evidence="1" id="KW-0472">Membrane</keyword>
<dbReference type="AlphaFoldDB" id="A0A830FFY4"/>
<feature type="transmembrane region" description="Helical" evidence="1">
    <location>
        <begin position="60"/>
        <end position="80"/>
    </location>
</feature>
<reference evidence="2" key="2">
    <citation type="submission" date="2020-09" db="EMBL/GenBank/DDBJ databases">
        <authorList>
            <person name="Sun Q."/>
            <person name="Ohkuma M."/>
        </authorList>
    </citation>
    <scope>NUCLEOTIDE SEQUENCE</scope>
    <source>
        <strain evidence="2">JCM 19596</strain>
    </source>
</reference>
<sequence>MTLRTVTVFAVAAVLPLVIGAALALRWRPPLRVRAELLAFASGALLVGLAFELFEPAVAVLGPLPVFVALLAGTALLVAVKSALGREDHTGLALLAGVLADGVAENLALGVALIGPAAGATPLLAGIAANNLPEALGGASAMHDAGWPARRVLLVWTATATALAAATVAGYAALADLGPLPLAVVRAFGAGAVLATLAVEIMPDAYETGGPTVAFATALGFFLAFALT</sequence>
<feature type="transmembrane region" description="Helical" evidence="1">
    <location>
        <begin position="208"/>
        <end position="227"/>
    </location>
</feature>